<feature type="transmembrane region" description="Helical" evidence="6">
    <location>
        <begin position="351"/>
        <end position="371"/>
    </location>
</feature>
<dbReference type="InterPro" id="IPR050189">
    <property type="entry name" value="MFS_Efflux_Transporters"/>
</dbReference>
<feature type="transmembrane region" description="Helical" evidence="6">
    <location>
        <begin position="27"/>
        <end position="51"/>
    </location>
</feature>
<comment type="subcellular location">
    <subcellularLocation>
        <location evidence="1">Cell membrane</location>
        <topology evidence="1">Multi-pass membrane protein</topology>
    </subcellularLocation>
</comment>
<sequence length="413" mass="41802">MQNNTNTRLASPDAAPSAPAHGHGSPWLAVLSVAIGAFALVTTEFLPVGLLPAIAAELGITEGIAGMMVTIPGLVAAAAAILVTVGVGKTDRRYVIWGLTATLVLSNAIVALSHSFPLVLLGRALLGIGVGGFWAIGPALSTRLVAAESATRATAVVFAGVSVGTVAGVPAGAFLGELFGWRTAFEAAGAVGLLVLLTQMWLLPKLPPNQAITFRQLPELLRVPKARLGILATVLVFLGQFAAYTYITPFLSQVTHLTATTISTLLLAYGAAGFFGNMVGGALVARSVRTSLIVTGLVLGLAIGGLPLLGSGAWAATALVVVWGVGFGMMPISVQTWIFQAAPHAMESGGAVFVAIVQIALASGALVGGVAVDHTGVWGAMALGGVLALSMAALVALRAKEDGKPAVKLHAVH</sequence>
<dbReference type="Gene3D" id="1.20.1250.20">
    <property type="entry name" value="MFS general substrate transporter like domains"/>
    <property type="match status" value="1"/>
</dbReference>
<dbReference type="OrthoDB" id="9812189at2"/>
<evidence type="ECO:0000259" key="7">
    <source>
        <dbReference type="PROSITE" id="PS50850"/>
    </source>
</evidence>
<feature type="transmembrane region" description="Helical" evidence="6">
    <location>
        <begin position="94"/>
        <end position="114"/>
    </location>
</feature>
<gene>
    <name evidence="8" type="ORF">E4L98_05280</name>
</gene>
<protein>
    <submittedName>
        <fullName evidence="8">MFS transporter</fullName>
    </submittedName>
</protein>
<dbReference type="InterPro" id="IPR011701">
    <property type="entry name" value="MFS"/>
</dbReference>
<evidence type="ECO:0000313" key="8">
    <source>
        <dbReference type="EMBL" id="TFW28714.1"/>
    </source>
</evidence>
<evidence type="ECO:0000313" key="9">
    <source>
        <dbReference type="Proteomes" id="UP000297729"/>
    </source>
</evidence>
<keyword evidence="9" id="KW-1185">Reference proteome</keyword>
<accession>A0A4Y9STZ6</accession>
<keyword evidence="3 6" id="KW-0812">Transmembrane</keyword>
<feature type="transmembrane region" description="Helical" evidence="6">
    <location>
        <begin position="377"/>
        <end position="397"/>
    </location>
</feature>
<dbReference type="RefSeq" id="WP_135200519.1">
    <property type="nucleotide sequence ID" value="NZ_SPVG01000048.1"/>
</dbReference>
<dbReference type="PANTHER" id="PTHR43124:SF3">
    <property type="entry name" value="CHLORAMPHENICOL EFFLUX PUMP RV0191"/>
    <property type="match status" value="1"/>
</dbReference>
<feature type="transmembrane region" description="Helical" evidence="6">
    <location>
        <begin position="187"/>
        <end position="207"/>
    </location>
</feature>
<dbReference type="InterPro" id="IPR036259">
    <property type="entry name" value="MFS_trans_sf"/>
</dbReference>
<keyword evidence="2" id="KW-1003">Cell membrane</keyword>
<evidence type="ECO:0000256" key="2">
    <source>
        <dbReference type="ARBA" id="ARBA00022475"/>
    </source>
</evidence>
<evidence type="ECO:0000256" key="6">
    <source>
        <dbReference type="SAM" id="Phobius"/>
    </source>
</evidence>
<feature type="transmembrane region" description="Helical" evidence="6">
    <location>
        <begin position="228"/>
        <end position="247"/>
    </location>
</feature>
<dbReference type="CDD" id="cd17324">
    <property type="entry name" value="MFS_NepI_like"/>
    <property type="match status" value="1"/>
</dbReference>
<dbReference type="GO" id="GO:0022857">
    <property type="term" value="F:transmembrane transporter activity"/>
    <property type="evidence" value="ECO:0007669"/>
    <property type="project" value="InterPro"/>
</dbReference>
<feature type="transmembrane region" description="Helical" evidence="6">
    <location>
        <begin position="292"/>
        <end position="310"/>
    </location>
</feature>
<dbReference type="InterPro" id="IPR020846">
    <property type="entry name" value="MFS_dom"/>
</dbReference>
<feature type="transmembrane region" description="Helical" evidence="6">
    <location>
        <begin position="316"/>
        <end position="339"/>
    </location>
</feature>
<organism evidence="8 9">
    <name type="scientific">Duganella callida</name>
    <dbReference type="NCBI Taxonomy" id="2561932"/>
    <lineage>
        <taxon>Bacteria</taxon>
        <taxon>Pseudomonadati</taxon>
        <taxon>Pseudomonadota</taxon>
        <taxon>Betaproteobacteria</taxon>
        <taxon>Burkholderiales</taxon>
        <taxon>Oxalobacteraceae</taxon>
        <taxon>Telluria group</taxon>
        <taxon>Duganella</taxon>
    </lineage>
</organism>
<keyword evidence="4 6" id="KW-1133">Transmembrane helix</keyword>
<comment type="caution">
    <text evidence="8">The sequence shown here is derived from an EMBL/GenBank/DDBJ whole genome shotgun (WGS) entry which is preliminary data.</text>
</comment>
<evidence type="ECO:0000256" key="4">
    <source>
        <dbReference type="ARBA" id="ARBA00022989"/>
    </source>
</evidence>
<evidence type="ECO:0000256" key="3">
    <source>
        <dbReference type="ARBA" id="ARBA00022692"/>
    </source>
</evidence>
<dbReference type="PANTHER" id="PTHR43124">
    <property type="entry name" value="PURINE EFFLUX PUMP PBUE"/>
    <property type="match status" value="1"/>
</dbReference>
<feature type="transmembrane region" description="Helical" evidence="6">
    <location>
        <begin position="153"/>
        <end position="175"/>
    </location>
</feature>
<feature type="transmembrane region" description="Helical" evidence="6">
    <location>
        <begin position="63"/>
        <end position="87"/>
    </location>
</feature>
<dbReference type="Pfam" id="PF07690">
    <property type="entry name" value="MFS_1"/>
    <property type="match status" value="1"/>
</dbReference>
<reference evidence="8 9" key="1">
    <citation type="submission" date="2019-03" db="EMBL/GenBank/DDBJ databases">
        <title>Draft Genome Sequence of Duganella callidus sp. nov., a Novel Duganella Species Isolated from Cultivated Soil.</title>
        <authorList>
            <person name="Raths R."/>
            <person name="Peta V."/>
            <person name="Bucking H."/>
        </authorList>
    </citation>
    <scope>NUCLEOTIDE SEQUENCE [LARGE SCALE GENOMIC DNA]</scope>
    <source>
        <strain evidence="8 9">DN04</strain>
    </source>
</reference>
<evidence type="ECO:0000256" key="1">
    <source>
        <dbReference type="ARBA" id="ARBA00004651"/>
    </source>
</evidence>
<dbReference type="GO" id="GO:0005886">
    <property type="term" value="C:plasma membrane"/>
    <property type="evidence" value="ECO:0007669"/>
    <property type="project" value="UniProtKB-SubCell"/>
</dbReference>
<proteinExistence type="predicted"/>
<name>A0A4Y9STZ6_9BURK</name>
<dbReference type="PROSITE" id="PS50850">
    <property type="entry name" value="MFS"/>
    <property type="match status" value="1"/>
</dbReference>
<dbReference type="SUPFAM" id="SSF103473">
    <property type="entry name" value="MFS general substrate transporter"/>
    <property type="match status" value="1"/>
</dbReference>
<dbReference type="AlphaFoldDB" id="A0A4Y9STZ6"/>
<feature type="transmembrane region" description="Helical" evidence="6">
    <location>
        <begin position="267"/>
        <end position="285"/>
    </location>
</feature>
<keyword evidence="5 6" id="KW-0472">Membrane</keyword>
<evidence type="ECO:0000256" key="5">
    <source>
        <dbReference type="ARBA" id="ARBA00023136"/>
    </source>
</evidence>
<dbReference type="Proteomes" id="UP000297729">
    <property type="component" value="Unassembled WGS sequence"/>
</dbReference>
<feature type="domain" description="Major facilitator superfamily (MFS) profile" evidence="7">
    <location>
        <begin position="29"/>
        <end position="403"/>
    </location>
</feature>
<feature type="transmembrane region" description="Helical" evidence="6">
    <location>
        <begin position="120"/>
        <end position="141"/>
    </location>
</feature>
<dbReference type="EMBL" id="SPVG01000048">
    <property type="protein sequence ID" value="TFW28714.1"/>
    <property type="molecule type" value="Genomic_DNA"/>
</dbReference>